<keyword evidence="1" id="KW-0812">Transmembrane</keyword>
<evidence type="ECO:0000313" key="2">
    <source>
        <dbReference type="EMBL" id="GMM50136.1"/>
    </source>
</evidence>
<dbReference type="Proteomes" id="UP001362899">
    <property type="component" value="Unassembled WGS sequence"/>
</dbReference>
<comment type="caution">
    <text evidence="2">The sequence shown here is derived from an EMBL/GenBank/DDBJ whole genome shotgun (WGS) entry which is preliminary data.</text>
</comment>
<gene>
    <name evidence="2" type="ORF">DASB73_010940</name>
</gene>
<evidence type="ECO:0000256" key="1">
    <source>
        <dbReference type="SAM" id="Phobius"/>
    </source>
</evidence>
<keyword evidence="1" id="KW-0472">Membrane</keyword>
<sequence length="120" mass="13390">MNVDSCKQAKNTMFREEKISLYVKSGLRRCTLSASVLWITYLFVYYYIIKLSIESLFFGGPQQGFQQGARAGTVGGPLMPVPNPVCTTGECQCVNVLLPGFLGQSLYCYASFRNIYTTQT</sequence>
<reference evidence="2 3" key="1">
    <citation type="journal article" date="2023" name="Elife">
        <title>Identification of key yeast species and microbe-microbe interactions impacting larval growth of Drosophila in the wild.</title>
        <authorList>
            <person name="Mure A."/>
            <person name="Sugiura Y."/>
            <person name="Maeda R."/>
            <person name="Honda K."/>
            <person name="Sakurai N."/>
            <person name="Takahashi Y."/>
            <person name="Watada M."/>
            <person name="Katoh T."/>
            <person name="Gotoh A."/>
            <person name="Gotoh Y."/>
            <person name="Taniguchi I."/>
            <person name="Nakamura K."/>
            <person name="Hayashi T."/>
            <person name="Katayama T."/>
            <person name="Uemura T."/>
            <person name="Hattori Y."/>
        </authorList>
    </citation>
    <scope>NUCLEOTIDE SEQUENCE [LARGE SCALE GENOMIC DNA]</scope>
    <source>
        <strain evidence="2 3">SB-73</strain>
    </source>
</reference>
<evidence type="ECO:0000313" key="3">
    <source>
        <dbReference type="Proteomes" id="UP001362899"/>
    </source>
</evidence>
<feature type="transmembrane region" description="Helical" evidence="1">
    <location>
        <begin position="30"/>
        <end position="48"/>
    </location>
</feature>
<dbReference type="AlphaFoldDB" id="A0AAV5RG22"/>
<dbReference type="EMBL" id="BTGC01000003">
    <property type="protein sequence ID" value="GMM50136.1"/>
    <property type="molecule type" value="Genomic_DNA"/>
</dbReference>
<keyword evidence="1" id="KW-1133">Transmembrane helix</keyword>
<organism evidence="2 3">
    <name type="scientific">Starmerella bacillaris</name>
    <name type="common">Yeast</name>
    <name type="synonym">Candida zemplinina</name>
    <dbReference type="NCBI Taxonomy" id="1247836"/>
    <lineage>
        <taxon>Eukaryota</taxon>
        <taxon>Fungi</taxon>
        <taxon>Dikarya</taxon>
        <taxon>Ascomycota</taxon>
        <taxon>Saccharomycotina</taxon>
        <taxon>Dipodascomycetes</taxon>
        <taxon>Dipodascales</taxon>
        <taxon>Trichomonascaceae</taxon>
        <taxon>Starmerella</taxon>
    </lineage>
</organism>
<protein>
    <submittedName>
        <fullName evidence="2">Uncharacterized protein</fullName>
    </submittedName>
</protein>
<keyword evidence="3" id="KW-1185">Reference proteome</keyword>
<accession>A0AAV5RG22</accession>
<proteinExistence type="predicted"/>
<name>A0AAV5RG22_STABA</name>